<dbReference type="AlphaFoldDB" id="A0AAC8Q8U5"/>
<dbReference type="PANTHER" id="PTHR38436">
    <property type="entry name" value="POLYKETIDE CYCLASE SNOAL-LIKE DOMAIN"/>
    <property type="match status" value="1"/>
</dbReference>
<accession>A0AAC8Q8U5</accession>
<proteinExistence type="predicted"/>
<evidence type="ECO:0000313" key="2">
    <source>
        <dbReference type="EMBL" id="REG22938.1"/>
    </source>
</evidence>
<dbReference type="RefSeq" id="WP_047857315.1">
    <property type="nucleotide sequence ID" value="NZ_CP011509.1"/>
</dbReference>
<dbReference type="KEGG" id="age:AA314_04813"/>
<evidence type="ECO:0000313" key="4">
    <source>
        <dbReference type="Proteomes" id="UP000256345"/>
    </source>
</evidence>
<dbReference type="GO" id="GO:0030638">
    <property type="term" value="P:polyketide metabolic process"/>
    <property type="evidence" value="ECO:0007669"/>
    <property type="project" value="InterPro"/>
</dbReference>
<keyword evidence="4" id="KW-1185">Reference proteome</keyword>
<dbReference type="PANTHER" id="PTHR38436:SF1">
    <property type="entry name" value="ESTER CYCLASE"/>
    <property type="match status" value="1"/>
</dbReference>
<dbReference type="InterPro" id="IPR009959">
    <property type="entry name" value="Cyclase_SnoaL-like"/>
</dbReference>
<dbReference type="Proteomes" id="UP000256345">
    <property type="component" value="Unassembled WGS sequence"/>
</dbReference>
<dbReference type="SUPFAM" id="SSF54427">
    <property type="entry name" value="NTF2-like"/>
    <property type="match status" value="1"/>
</dbReference>
<dbReference type="Pfam" id="PF07366">
    <property type="entry name" value="SnoaL"/>
    <property type="match status" value="1"/>
</dbReference>
<gene>
    <name evidence="1" type="ORF">AA314_04813</name>
    <name evidence="2" type="ORF">ATI61_118143</name>
</gene>
<sequence length="146" mass="16273">MPAITQEFINDFVRRYAAAWTKKESASSPLQALITEDVHWADPMLPQPGKDKATALMLLEASFTAFPDLTCDIMDPPYVAADGKSVMFHWRLSGTMNGPLPTGAQPTGKRMSITGVDRWELRDGRICHYQAFYDLSSLLRQVGLIP</sequence>
<evidence type="ECO:0000313" key="3">
    <source>
        <dbReference type="Proteomes" id="UP000035579"/>
    </source>
</evidence>
<dbReference type="Gene3D" id="3.10.450.50">
    <property type="match status" value="1"/>
</dbReference>
<dbReference type="EMBL" id="QUMU01000018">
    <property type="protein sequence ID" value="REG22938.1"/>
    <property type="molecule type" value="Genomic_DNA"/>
</dbReference>
<dbReference type="EMBL" id="CP011509">
    <property type="protein sequence ID" value="AKJ03187.1"/>
    <property type="molecule type" value="Genomic_DNA"/>
</dbReference>
<dbReference type="InterPro" id="IPR032710">
    <property type="entry name" value="NTF2-like_dom_sf"/>
</dbReference>
<dbReference type="Proteomes" id="UP000035579">
    <property type="component" value="Chromosome"/>
</dbReference>
<reference evidence="1 3" key="1">
    <citation type="submission" date="2015-05" db="EMBL/GenBank/DDBJ databases">
        <title>Genome assembly of Archangium gephyra DSM 2261.</title>
        <authorList>
            <person name="Sharma G."/>
            <person name="Subramanian S."/>
        </authorList>
    </citation>
    <scope>NUCLEOTIDE SEQUENCE [LARGE SCALE GENOMIC DNA]</scope>
    <source>
        <strain evidence="1 3">DSM 2261</strain>
    </source>
</reference>
<name>A0AAC8Q8U5_9BACT</name>
<reference evidence="2 4" key="2">
    <citation type="submission" date="2018-08" db="EMBL/GenBank/DDBJ databases">
        <title>Genomic Encyclopedia of Archaeal and Bacterial Type Strains, Phase II (KMG-II): from individual species to whole genera.</title>
        <authorList>
            <person name="Goeker M."/>
        </authorList>
    </citation>
    <scope>NUCLEOTIDE SEQUENCE [LARGE SCALE GENOMIC DNA]</scope>
    <source>
        <strain evidence="2 4">DSM 2261</strain>
    </source>
</reference>
<evidence type="ECO:0000313" key="1">
    <source>
        <dbReference type="EMBL" id="AKJ03187.1"/>
    </source>
</evidence>
<protein>
    <submittedName>
        <fullName evidence="2">Steroid delta-isomerase-like uncharacterized protein</fullName>
    </submittedName>
</protein>
<organism evidence="1 3">
    <name type="scientific">Archangium gephyra</name>
    <dbReference type="NCBI Taxonomy" id="48"/>
    <lineage>
        <taxon>Bacteria</taxon>
        <taxon>Pseudomonadati</taxon>
        <taxon>Myxococcota</taxon>
        <taxon>Myxococcia</taxon>
        <taxon>Myxococcales</taxon>
        <taxon>Cystobacterineae</taxon>
        <taxon>Archangiaceae</taxon>
        <taxon>Archangium</taxon>
    </lineage>
</organism>